<keyword evidence="1" id="KW-0238">DNA-binding</keyword>
<dbReference type="PROSITE" id="PS50943">
    <property type="entry name" value="HTH_CROC1"/>
    <property type="match status" value="1"/>
</dbReference>
<gene>
    <name evidence="3" type="ORF">BINDI_0607</name>
</gene>
<keyword evidence="4" id="KW-1185">Reference proteome</keyword>
<proteinExistence type="predicted"/>
<dbReference type="OrthoDB" id="9801008at2"/>
<evidence type="ECO:0000313" key="4">
    <source>
        <dbReference type="Proteomes" id="UP000028569"/>
    </source>
</evidence>
<dbReference type="HOGENOM" id="CLU_134256_0_0_11"/>
<reference evidence="3 4" key="1">
    <citation type="journal article" date="2014" name="Appl. Environ. Microbiol.">
        <title>Genomic encyclopedia of type strains of the genus Bifidobacterium.</title>
        <authorList>
            <person name="Milani C."/>
            <person name="Lugli G.A."/>
            <person name="Duranti S."/>
            <person name="Turroni F."/>
            <person name="Bottacini F."/>
            <person name="Mangifesta M."/>
            <person name="Sanchez B."/>
            <person name="Viappiani A."/>
            <person name="Mancabelli L."/>
            <person name="Taminiau B."/>
            <person name="Delcenserie V."/>
            <person name="Barrangou R."/>
            <person name="Margolles A."/>
            <person name="van Sinderen D."/>
            <person name="Ventura M."/>
        </authorList>
    </citation>
    <scope>NUCLEOTIDE SEQUENCE [LARGE SCALE GENOMIC DNA]</scope>
    <source>
        <strain evidence="3 4">LMG 11587</strain>
    </source>
</reference>
<dbReference type="SMART" id="SM00530">
    <property type="entry name" value="HTH_XRE"/>
    <property type="match status" value="1"/>
</dbReference>
<dbReference type="Pfam" id="PF12674">
    <property type="entry name" value="Zn_ribbon_2"/>
    <property type="match status" value="1"/>
</dbReference>
<dbReference type="PANTHER" id="PTHR46558:SF4">
    <property type="entry name" value="DNA-BIDING PHAGE PROTEIN"/>
    <property type="match status" value="1"/>
</dbReference>
<dbReference type="CDD" id="cd00093">
    <property type="entry name" value="HTH_XRE"/>
    <property type="match status" value="1"/>
</dbReference>
<dbReference type="SUPFAM" id="SSF47413">
    <property type="entry name" value="lambda repressor-like DNA-binding domains"/>
    <property type="match status" value="1"/>
</dbReference>
<dbReference type="InterPro" id="IPR001387">
    <property type="entry name" value="Cro/C1-type_HTH"/>
</dbReference>
<evidence type="ECO:0000256" key="1">
    <source>
        <dbReference type="ARBA" id="ARBA00023125"/>
    </source>
</evidence>
<evidence type="ECO:0000259" key="2">
    <source>
        <dbReference type="PROSITE" id="PS50943"/>
    </source>
</evidence>
<dbReference type="EMBL" id="CP006018">
    <property type="protein sequence ID" value="AIC91883.1"/>
    <property type="molecule type" value="Genomic_DNA"/>
</dbReference>
<dbReference type="Pfam" id="PF01381">
    <property type="entry name" value="HTH_3"/>
    <property type="match status" value="1"/>
</dbReference>
<dbReference type="InterPro" id="IPR025868">
    <property type="entry name" value="Zn_ribbon_dom_put"/>
</dbReference>
<name>A0A087VUB0_9BIFI</name>
<dbReference type="RefSeq" id="WP_081830775.1">
    <property type="nucleotide sequence ID" value="NZ_CP006018.1"/>
</dbReference>
<dbReference type="KEGG" id="bii:BINDI_0607"/>
<evidence type="ECO:0000313" key="3">
    <source>
        <dbReference type="EMBL" id="AIC91883.1"/>
    </source>
</evidence>
<dbReference type="AlphaFoldDB" id="A0A087VUB0"/>
<dbReference type="GO" id="GO:0003677">
    <property type="term" value="F:DNA binding"/>
    <property type="evidence" value="ECO:0007669"/>
    <property type="project" value="UniProtKB-KW"/>
</dbReference>
<dbReference type="InterPro" id="IPR010982">
    <property type="entry name" value="Lambda_DNA-bd_dom_sf"/>
</dbReference>
<dbReference type="PANTHER" id="PTHR46558">
    <property type="entry name" value="TRACRIPTIONAL REGULATORY PROTEIN-RELATED-RELATED"/>
    <property type="match status" value="1"/>
</dbReference>
<sequence length="169" mass="18891">MPIQDLLPELRKAANMTQADLAARLYVTRQAVSRWETGETTPSIDMVKLISSVLDVPVLKLLEIPDEPVCQSCGTAFSAPGTEHGKDSDGKPDSDYCQWCYNCGSFTQECMYELIESTAPFFAEATGVSVEVAISYLGAFIRSLKRWHQQQQHHENHQESNSQKDCKDC</sequence>
<accession>A0A087VUB0</accession>
<dbReference type="Proteomes" id="UP000028569">
    <property type="component" value="Chromosome"/>
</dbReference>
<protein>
    <submittedName>
        <fullName evidence="3">Putative transcriptional regulators</fullName>
    </submittedName>
</protein>
<dbReference type="Gene3D" id="1.10.260.40">
    <property type="entry name" value="lambda repressor-like DNA-binding domains"/>
    <property type="match status" value="1"/>
</dbReference>
<feature type="domain" description="HTH cro/C1-type" evidence="2">
    <location>
        <begin position="9"/>
        <end position="61"/>
    </location>
</feature>
<organism evidence="3 4">
    <name type="scientific">Bifidobacterium [indicum] DSM 20214 = LMG 11587</name>
    <dbReference type="NCBI Taxonomy" id="1341694"/>
    <lineage>
        <taxon>Bacteria</taxon>
        <taxon>Bacillati</taxon>
        <taxon>Actinomycetota</taxon>
        <taxon>Actinomycetes</taxon>
        <taxon>Bifidobacteriales</taxon>
        <taxon>Bifidobacteriaceae</taxon>
        <taxon>Bifidobacterium</taxon>
    </lineage>
</organism>